<proteinExistence type="predicted"/>
<dbReference type="InterPro" id="IPR018244">
    <property type="entry name" value="Allrgn_V5/Tpx1_CS"/>
</dbReference>
<reference evidence="3" key="1">
    <citation type="submission" date="2020-06" db="EMBL/GenBank/DDBJ databases">
        <authorList>
            <person name="Ji K."/>
            <person name="Li J."/>
        </authorList>
    </citation>
    <scope>NUCLEOTIDE SEQUENCE</scope>
    <source>
        <strain evidence="3">JKM2019</strain>
        <tissue evidence="3">Whole body</tissue>
    </source>
</reference>
<dbReference type="Proteomes" id="UP000828236">
    <property type="component" value="Unassembled WGS sequence"/>
</dbReference>
<dbReference type="InterPro" id="IPR035940">
    <property type="entry name" value="CAP_sf"/>
</dbReference>
<feature type="compositionally biased region" description="Low complexity" evidence="1">
    <location>
        <begin position="461"/>
        <end position="477"/>
    </location>
</feature>
<feature type="compositionally biased region" description="Polar residues" evidence="1">
    <location>
        <begin position="357"/>
        <end position="372"/>
    </location>
</feature>
<evidence type="ECO:0000259" key="2">
    <source>
        <dbReference type="SMART" id="SM00198"/>
    </source>
</evidence>
<organism evidence="3">
    <name type="scientific">Dermatophagoides farinae</name>
    <name type="common">American house dust mite</name>
    <dbReference type="NCBI Taxonomy" id="6954"/>
    <lineage>
        <taxon>Eukaryota</taxon>
        <taxon>Metazoa</taxon>
        <taxon>Ecdysozoa</taxon>
        <taxon>Arthropoda</taxon>
        <taxon>Chelicerata</taxon>
        <taxon>Arachnida</taxon>
        <taxon>Acari</taxon>
        <taxon>Acariformes</taxon>
        <taxon>Sarcoptiformes</taxon>
        <taxon>Astigmata</taxon>
        <taxon>Psoroptidia</taxon>
        <taxon>Analgoidea</taxon>
        <taxon>Pyroglyphidae</taxon>
        <taxon>Dermatophagoidinae</taxon>
        <taxon>Dermatophagoides</taxon>
    </lineage>
</organism>
<dbReference type="PROSITE" id="PS01010">
    <property type="entry name" value="CRISP_2"/>
    <property type="match status" value="1"/>
</dbReference>
<dbReference type="InterPro" id="IPR002413">
    <property type="entry name" value="V5_allergen-like"/>
</dbReference>
<dbReference type="PANTHER" id="PTHR10334">
    <property type="entry name" value="CYSTEINE-RICH SECRETORY PROTEIN-RELATED"/>
    <property type="match status" value="1"/>
</dbReference>
<dbReference type="InterPro" id="IPR001283">
    <property type="entry name" value="CRISP-related"/>
</dbReference>
<dbReference type="PRINTS" id="PR00838">
    <property type="entry name" value="V5ALLERGEN"/>
</dbReference>
<name>A0A9D4P8D1_DERFA</name>
<dbReference type="EMBL" id="SDOV01000001">
    <property type="protein sequence ID" value="KAH7644945.1"/>
    <property type="molecule type" value="Genomic_DNA"/>
</dbReference>
<dbReference type="PRINTS" id="PR00837">
    <property type="entry name" value="V5TPXLIKE"/>
</dbReference>
<protein>
    <submittedName>
        <fullName evidence="3">Vespid v5 venom allergen-like protein</fullName>
    </submittedName>
</protein>
<gene>
    <name evidence="3" type="ORF">HUG17_0483</name>
</gene>
<evidence type="ECO:0000256" key="1">
    <source>
        <dbReference type="SAM" id="MobiDB-lite"/>
    </source>
</evidence>
<feature type="compositionally biased region" description="Low complexity" evidence="1">
    <location>
        <begin position="325"/>
        <end position="356"/>
    </location>
</feature>
<accession>A0A9D4P8D1</accession>
<sequence length="559" mass="64498">MDQDIREYFHEEKKNTCVKPNKNCQIKEQGLDKKQRQLILDIHNYYRNLIASGNESTLGFPSAANMLTLEWDDELAYVAQKHANQCRFEHDCYDCRRTERYPVVGQNLYIYRTTRSKADPDWRKVIREWYEEIKIAPPQVAFSFDLFQLNIGHFTQIAWAETNRIGCGFSTYLDYENRGSIFKTVQLYTCNYAPGGNYLGEKMYENGTPLSKCPPQYGKSKNFQALCEFITKWESNIDAFALVDNRIDTNLLSATPIDNNPSTSLSIINNNNNNNQYSTVYNRIESTTATSTTTTTTTQRTTVNTPKSRTTSTRRNGSNRRKNTSNRNGNRNRSGSSRTANNRNNSTRRNSSSSNNFNDKQWNSRLNNWKNNSTTSTTTTTTTTSPSTTSPSTSTASWKWNQSSYDWKKWLTNFTTFTNWTKWESKPQRSIVTSANIGTTGQVDPSIRIVTPRRSTTQGSNNNNNNNNNNGNQNNNVPWRLTNITWWTNWTTTTNAKPKSTNRITTRLPTYTWSLSLGLQRENESIAPNSWSRSIDLTPNRANSALYYRYNNRYNNNYY</sequence>
<feature type="region of interest" description="Disordered" evidence="1">
    <location>
        <begin position="453"/>
        <end position="477"/>
    </location>
</feature>
<evidence type="ECO:0000313" key="3">
    <source>
        <dbReference type="EMBL" id="KAH7644945.1"/>
    </source>
</evidence>
<dbReference type="SUPFAM" id="SSF55797">
    <property type="entry name" value="PR-1-like"/>
    <property type="match status" value="1"/>
</dbReference>
<dbReference type="InterPro" id="IPR014044">
    <property type="entry name" value="CAP_dom"/>
</dbReference>
<dbReference type="GO" id="GO:0005576">
    <property type="term" value="C:extracellular region"/>
    <property type="evidence" value="ECO:0007669"/>
    <property type="project" value="InterPro"/>
</dbReference>
<feature type="compositionally biased region" description="Low complexity" evidence="1">
    <location>
        <begin position="288"/>
        <end position="316"/>
    </location>
</feature>
<dbReference type="CDD" id="cd05380">
    <property type="entry name" value="CAP_euk"/>
    <property type="match status" value="1"/>
</dbReference>
<feature type="compositionally biased region" description="Low complexity" evidence="1">
    <location>
        <begin position="373"/>
        <end position="395"/>
    </location>
</feature>
<feature type="region of interest" description="Disordered" evidence="1">
    <location>
        <begin position="288"/>
        <end position="398"/>
    </location>
</feature>
<reference evidence="3" key="2">
    <citation type="journal article" date="2021" name="World Allergy Organ. J.">
        <title>Chromosome-level assembly of Dermatophagoides farinae genome and transcriptome reveals two novel allergens Der f 37 and Der f 39.</title>
        <authorList>
            <person name="Chen J."/>
            <person name="Cai Z."/>
            <person name="Fan D."/>
            <person name="Hu J."/>
            <person name="Hou Y."/>
            <person name="He Y."/>
            <person name="Zhang Z."/>
            <person name="Zhao Z."/>
            <person name="Gao P."/>
            <person name="Hu W."/>
            <person name="Sun J."/>
            <person name="Li J."/>
            <person name="Ji K."/>
        </authorList>
    </citation>
    <scope>NUCLEOTIDE SEQUENCE</scope>
    <source>
        <strain evidence="3">JKM2019</strain>
    </source>
</reference>
<feature type="domain" description="SCP" evidence="2">
    <location>
        <begin position="34"/>
        <end position="200"/>
    </location>
</feature>
<comment type="caution">
    <text evidence="3">The sequence shown here is derived from an EMBL/GenBank/DDBJ whole genome shotgun (WGS) entry which is preliminary data.</text>
</comment>
<dbReference type="SMART" id="SM00198">
    <property type="entry name" value="SCP"/>
    <property type="match status" value="1"/>
</dbReference>
<dbReference type="AlphaFoldDB" id="A0A9D4P8D1"/>
<dbReference type="Gene3D" id="3.40.33.10">
    <property type="entry name" value="CAP"/>
    <property type="match status" value="1"/>
</dbReference>
<dbReference type="PROSITE" id="PS01009">
    <property type="entry name" value="CRISP_1"/>
    <property type="match status" value="1"/>
</dbReference>
<dbReference type="Pfam" id="PF00188">
    <property type="entry name" value="CAP"/>
    <property type="match status" value="1"/>
</dbReference>